<evidence type="ECO:0000313" key="4">
    <source>
        <dbReference type="EMBL" id="GAA2127318.1"/>
    </source>
</evidence>
<dbReference type="RefSeq" id="WP_344263328.1">
    <property type="nucleotide sequence ID" value="NZ_BAAAMR010000010.1"/>
</dbReference>
<keyword evidence="1" id="KW-0175">Coiled coil</keyword>
<evidence type="ECO:0000256" key="1">
    <source>
        <dbReference type="SAM" id="Coils"/>
    </source>
</evidence>
<reference evidence="4 5" key="1">
    <citation type="journal article" date="2019" name="Int. J. Syst. Evol. Microbiol.">
        <title>The Global Catalogue of Microorganisms (GCM) 10K type strain sequencing project: providing services to taxonomists for standard genome sequencing and annotation.</title>
        <authorList>
            <consortium name="The Broad Institute Genomics Platform"/>
            <consortium name="The Broad Institute Genome Sequencing Center for Infectious Disease"/>
            <person name="Wu L."/>
            <person name="Ma J."/>
        </authorList>
    </citation>
    <scope>NUCLEOTIDE SEQUENCE [LARGE SCALE GENOMIC DNA]</scope>
    <source>
        <strain evidence="4 5">JCM 13850</strain>
    </source>
</reference>
<dbReference type="InterPro" id="IPR025406">
    <property type="entry name" value="DUF4132"/>
</dbReference>
<organism evidence="4 5">
    <name type="scientific">Actinomadura napierensis</name>
    <dbReference type="NCBI Taxonomy" id="267854"/>
    <lineage>
        <taxon>Bacteria</taxon>
        <taxon>Bacillati</taxon>
        <taxon>Actinomycetota</taxon>
        <taxon>Actinomycetes</taxon>
        <taxon>Streptosporangiales</taxon>
        <taxon>Thermomonosporaceae</taxon>
        <taxon>Actinomadura</taxon>
    </lineage>
</organism>
<dbReference type="Pfam" id="PF13569">
    <property type="entry name" value="DUF4132"/>
    <property type="match status" value="1"/>
</dbReference>
<keyword evidence="5" id="KW-1185">Reference proteome</keyword>
<feature type="region of interest" description="Disordered" evidence="2">
    <location>
        <begin position="1"/>
        <end position="24"/>
    </location>
</feature>
<feature type="coiled-coil region" evidence="1">
    <location>
        <begin position="513"/>
        <end position="540"/>
    </location>
</feature>
<name>A0ABN2YHL3_9ACTN</name>
<dbReference type="Proteomes" id="UP001501020">
    <property type="component" value="Unassembled WGS sequence"/>
</dbReference>
<evidence type="ECO:0000259" key="3">
    <source>
        <dbReference type="Pfam" id="PF13569"/>
    </source>
</evidence>
<protein>
    <recommendedName>
        <fullName evidence="3">DUF4132 domain-containing protein</fullName>
    </recommendedName>
</protein>
<evidence type="ECO:0000256" key="2">
    <source>
        <dbReference type="SAM" id="MobiDB-lite"/>
    </source>
</evidence>
<comment type="caution">
    <text evidence="4">The sequence shown here is derived from an EMBL/GenBank/DDBJ whole genome shotgun (WGS) entry which is preliminary data.</text>
</comment>
<feature type="domain" description="DUF4132" evidence="3">
    <location>
        <begin position="583"/>
        <end position="759"/>
    </location>
</feature>
<gene>
    <name evidence="4" type="ORF">GCM10009727_17010</name>
</gene>
<accession>A0ABN2YHL3</accession>
<dbReference type="EMBL" id="BAAAMR010000010">
    <property type="protein sequence ID" value="GAA2127318.1"/>
    <property type="molecule type" value="Genomic_DNA"/>
</dbReference>
<proteinExistence type="predicted"/>
<evidence type="ECO:0000313" key="5">
    <source>
        <dbReference type="Proteomes" id="UP001501020"/>
    </source>
</evidence>
<sequence length="850" mass="91969">MDDRPLPEDPPTGPGYFPRRGGAAGEVPEIDTAAAATVRAEVERNEALIAAVLRSGGTDQQVGERVRHHLSGEPDPLGAGALAAIVVRLTDRGNGPVLADGWVGEHGLAFAACAFVERHAVMVEKAAPPRWVRFLTETPASPRHWVDEGTARKLRQLLAAAPEREHRAAVGRLGGHRRDPLRRALVSFLVPDRTDWVAECCAEDAGVQADTVHWLLMCSVGSAEHLALLGARAGLRPDEAVLPVMSTLIEGLGAGAVPLLGDVIPGAPAPLQVMDALAGVPSDEALRILLTHARDPDAHARAVRAIERFPVRAVPVLARLAGTRPAVAELLGRHLRSHPRLVGSVVPALPEADRMTAERLGPPAPRPEKPVPWTAPAPAPVGWVDVTRLPQILLKGREHALPADVTGHFVAMLADGHPGVAAVADLCDPGSLAEFAWALFETHEFRRLPRPDGGWVRAALARFGDDTTARRLTPIVGDWPKSKRHREARLALGVFTGIGTDAALRQLDHLARKARFRGLREAAERELDRAARERGLTAEQLADRLVPDLDLDADGALVLDYGPRRFTVGFDERLAPYVTGPGGKRRASLPKPAATDDPETAHAAYEHFKQLKKDVRAIAAGQVARLERAMVTGRSWTAAEFHALFAGHPLVRHIARRLVWATGEGEAFRLDEDRTLSDVHDDAFTLPATARVTIPHPALLPLGTWSEIFADYEILQPFPQIGRTVHTLTDAELKGGRLERFEGRTVPLGRVLDLDRRGWERHRPSGSPEQVWVSRPAADGLHVMITLSPGIAVDPEDRVPEQRLTDVRLNDRPAGFGDRVGAHTFGELDPATASEILTDLIGLVGPTERP</sequence>